<evidence type="ECO:0000256" key="1">
    <source>
        <dbReference type="SAM" id="MobiDB-lite"/>
    </source>
</evidence>
<dbReference type="Proteomes" id="UP000737171">
    <property type="component" value="Unassembled WGS sequence"/>
</dbReference>
<feature type="region of interest" description="Disordered" evidence="1">
    <location>
        <begin position="121"/>
        <end position="143"/>
    </location>
</feature>
<feature type="region of interest" description="Disordered" evidence="1">
    <location>
        <begin position="705"/>
        <end position="727"/>
    </location>
</feature>
<comment type="caution">
    <text evidence="3">The sequence shown here is derived from an EMBL/GenBank/DDBJ whole genome shotgun (WGS) entry which is preliminary data.</text>
</comment>
<feature type="region of interest" description="Disordered" evidence="1">
    <location>
        <begin position="428"/>
        <end position="448"/>
    </location>
</feature>
<evidence type="ECO:0000313" key="4">
    <source>
        <dbReference type="Proteomes" id="UP000737171"/>
    </source>
</evidence>
<feature type="compositionally biased region" description="Basic and acidic residues" evidence="1">
    <location>
        <begin position="609"/>
        <end position="631"/>
    </location>
</feature>
<protein>
    <recommendedName>
        <fullName evidence="2">Large polyvalent protein-associated domain-containing protein</fullName>
    </recommendedName>
</protein>
<dbReference type="RefSeq" id="WP_173132416.1">
    <property type="nucleotide sequence ID" value="NZ_JABRWJ010000011.1"/>
</dbReference>
<organism evidence="3 4">
    <name type="scientific">Pseudaquabacterium terrae</name>
    <dbReference type="NCBI Taxonomy" id="2732868"/>
    <lineage>
        <taxon>Bacteria</taxon>
        <taxon>Pseudomonadati</taxon>
        <taxon>Pseudomonadota</taxon>
        <taxon>Betaproteobacteria</taxon>
        <taxon>Burkholderiales</taxon>
        <taxon>Sphaerotilaceae</taxon>
        <taxon>Pseudaquabacterium</taxon>
    </lineage>
</organism>
<feature type="region of interest" description="Disordered" evidence="1">
    <location>
        <begin position="215"/>
        <end position="242"/>
    </location>
</feature>
<feature type="region of interest" description="Disordered" evidence="1">
    <location>
        <begin position="609"/>
        <end position="643"/>
    </location>
</feature>
<feature type="domain" description="Large polyvalent protein-associated" evidence="2">
    <location>
        <begin position="511"/>
        <end position="592"/>
    </location>
</feature>
<keyword evidence="4" id="KW-1185">Reference proteome</keyword>
<evidence type="ECO:0000313" key="3">
    <source>
        <dbReference type="EMBL" id="NRF71380.1"/>
    </source>
</evidence>
<feature type="compositionally biased region" description="Basic and acidic residues" evidence="1">
    <location>
        <begin position="434"/>
        <end position="448"/>
    </location>
</feature>
<reference evidence="3 4" key="1">
    <citation type="submission" date="2020-05" db="EMBL/GenBank/DDBJ databases">
        <title>Aquincola sp. isolate from soil.</title>
        <authorList>
            <person name="Han J."/>
            <person name="Kim D.-U."/>
        </authorList>
    </citation>
    <scope>NUCLEOTIDE SEQUENCE [LARGE SCALE GENOMIC DNA]</scope>
    <source>
        <strain evidence="3 4">S2</strain>
    </source>
</reference>
<dbReference type="Pfam" id="PF18821">
    <property type="entry name" value="LPD7"/>
    <property type="match status" value="1"/>
</dbReference>
<name>A0ABX2ES96_9BURK</name>
<accession>A0ABX2ES96</accession>
<gene>
    <name evidence="3" type="ORF">HLB44_30785</name>
</gene>
<evidence type="ECO:0000259" key="2">
    <source>
        <dbReference type="Pfam" id="PF18821"/>
    </source>
</evidence>
<feature type="region of interest" description="Disordered" evidence="1">
    <location>
        <begin position="1"/>
        <end position="28"/>
    </location>
</feature>
<feature type="compositionally biased region" description="Basic and acidic residues" evidence="1">
    <location>
        <begin position="1"/>
        <end position="21"/>
    </location>
</feature>
<sequence length="727" mass="77865">MNMDEPAARSEPAELPRHQVGKDPSSWVNEHVQAQRDTADRLGITPDLEHMFAKGMTASQVTTALREEGRLGGVPIEEHASLVLGARATLGIPSQADAEGRRDFEAWKAQRDERLGIAAAPPDAAVKASKTTRIDQDAPTVTDQERTGLELLAAARFARQHEEFLRASPRATDDEVSAAKEDRKGADYKPWVHDQEVARAAAAQAPPIAMTIDEGGHAAAGARRERETGAASADLGTTAPTAPQASAELATATLTDAAIEQPPAVPDTAMLELGTRIENWHASYDEGASVRQSGADQVAAQAAPVAMTIDDDARAAVDARRERDTGVALAELGMAPPAALQPLAERATATQADATQHERPPVAFSAAMLELGTRIQNADWYASYSDDSSVRLRGGEQVDAVLGDLKKLAANDRESAQAVWTQFAPKDVPQPEHLASHDATRDAPRQHQDVEGVNSISPLASRCELDAFQEAGKTPESVRQALDAVVGQGSVEGPRYRPIPPLEERFTINRHLLSNDYEFRDQPGKVAFTERLTGLRTQSEAPAAIIGMLDRAAERGWSKVRLGGSMEFKRNGWIAATARGIDARGYVPTRGDQAAALAEKERLAQARDLAEGRVKAAAQRESRPASPERDTAAGIPPDSTHDKAKSFVQGISAAAGVMAALEMALDRQAVRAEQRPAIREAVAEKLTAMQAAGLSAKVRIVDKDAARTTTQAVPAHEHRRASPERSR</sequence>
<dbReference type="InterPro" id="IPR040677">
    <property type="entry name" value="LPD7"/>
</dbReference>
<proteinExistence type="predicted"/>
<dbReference type="EMBL" id="JABRWJ010000011">
    <property type="protein sequence ID" value="NRF71380.1"/>
    <property type="molecule type" value="Genomic_DNA"/>
</dbReference>